<keyword evidence="1" id="KW-0472">Membrane</keyword>
<keyword evidence="1" id="KW-1133">Transmembrane helix</keyword>
<feature type="transmembrane region" description="Helical" evidence="1">
    <location>
        <begin position="54"/>
        <end position="74"/>
    </location>
</feature>
<feature type="transmembrane region" description="Helical" evidence="1">
    <location>
        <begin position="12"/>
        <end position="34"/>
    </location>
</feature>
<dbReference type="EMBL" id="CAJNOJ010000022">
    <property type="protein sequence ID" value="CAF0852945.1"/>
    <property type="molecule type" value="Genomic_DNA"/>
</dbReference>
<name>A0A813VYP1_ADIRI</name>
<dbReference type="OrthoDB" id="10055813at2759"/>
<sequence length="151" mass="16718">MVKYSKQFNMADLRRIIIILMALACVTTVIGVIHCHVNGWSFVSWYGYHTSYTIIFPILLSVTGFLLIEQLLITDGTIVPLNRLRIIYAFAAAIALIVFGIGAAITANRLSNDYRYQSHYHNAVVAAVIAFIGAVIYLGEAIARNRKGAII</sequence>
<gene>
    <name evidence="2" type="ORF">EDS130_LOCUS7409</name>
</gene>
<comment type="caution">
    <text evidence="2">The sequence shown here is derived from an EMBL/GenBank/DDBJ whole genome shotgun (WGS) entry which is preliminary data.</text>
</comment>
<evidence type="ECO:0000256" key="1">
    <source>
        <dbReference type="SAM" id="Phobius"/>
    </source>
</evidence>
<feature type="transmembrane region" description="Helical" evidence="1">
    <location>
        <begin position="86"/>
        <end position="107"/>
    </location>
</feature>
<evidence type="ECO:0008006" key="4">
    <source>
        <dbReference type="Google" id="ProtNLM"/>
    </source>
</evidence>
<protein>
    <recommendedName>
        <fullName evidence="4">MARVEL domain-containing protein</fullName>
    </recommendedName>
</protein>
<feature type="transmembrane region" description="Helical" evidence="1">
    <location>
        <begin position="119"/>
        <end position="138"/>
    </location>
</feature>
<reference evidence="2" key="1">
    <citation type="submission" date="2021-02" db="EMBL/GenBank/DDBJ databases">
        <authorList>
            <person name="Nowell W R."/>
        </authorList>
    </citation>
    <scope>NUCLEOTIDE SEQUENCE</scope>
</reference>
<evidence type="ECO:0000313" key="2">
    <source>
        <dbReference type="EMBL" id="CAF0852945.1"/>
    </source>
</evidence>
<dbReference type="AlphaFoldDB" id="A0A813VYP1"/>
<proteinExistence type="predicted"/>
<evidence type="ECO:0000313" key="3">
    <source>
        <dbReference type="Proteomes" id="UP000663852"/>
    </source>
</evidence>
<accession>A0A813VYP1</accession>
<dbReference type="Proteomes" id="UP000663852">
    <property type="component" value="Unassembled WGS sequence"/>
</dbReference>
<organism evidence="2 3">
    <name type="scientific">Adineta ricciae</name>
    <name type="common">Rotifer</name>
    <dbReference type="NCBI Taxonomy" id="249248"/>
    <lineage>
        <taxon>Eukaryota</taxon>
        <taxon>Metazoa</taxon>
        <taxon>Spiralia</taxon>
        <taxon>Gnathifera</taxon>
        <taxon>Rotifera</taxon>
        <taxon>Eurotatoria</taxon>
        <taxon>Bdelloidea</taxon>
        <taxon>Adinetida</taxon>
        <taxon>Adinetidae</taxon>
        <taxon>Adineta</taxon>
    </lineage>
</organism>
<keyword evidence="1" id="KW-0812">Transmembrane</keyword>